<dbReference type="InterPro" id="IPR023033">
    <property type="entry name" value="Ala_tRNA_ligase_euk/bac"/>
</dbReference>
<accession>A0A2H0W5M5</accession>
<keyword evidence="2 11" id="KW-0820">tRNA-binding</keyword>
<evidence type="ECO:0000313" key="13">
    <source>
        <dbReference type="EMBL" id="PIS05940.1"/>
    </source>
</evidence>
<dbReference type="HAMAP" id="MF_00036_B">
    <property type="entry name" value="Ala_tRNA_synth_B"/>
    <property type="match status" value="1"/>
</dbReference>
<dbReference type="PRINTS" id="PR00980">
    <property type="entry name" value="TRNASYNTHALA"/>
</dbReference>
<dbReference type="InterPro" id="IPR018164">
    <property type="entry name" value="Ala-tRNA-synth_IIc_N"/>
</dbReference>
<sequence>MTTKELKEKYLSFFQKHDHQLIIGSSLKPENDPTVLFTTAGMHPLVPYLLGEKHPSGQRLTDIQKCIRTGDIDEVGDDWHLTFFEMLGNWSLGDYFKKEAITMSFQFLTQELNIPVTKLAFTCFEGDEEHNIPKDEESAEIWQSLGVSSLRISFLGKEDNWWGPAGQTGPCGPDTEMFYWVGSEPVPEKFDPSNKNWVEIWNDVFMQYNKTADGKYQELDKKNVDTGMGLERTVAVLSGMSSVYEIEPLSTIVLQVTSLVSDLELAPEFSSSIDLTDQAGVDVEKSIRIIADHLRAATFILAENIEPSNVEQGYVLRRLIRRAIRHGKKIGIEDNFTSKVVEVVIDKMGGFYKELRTHRDFITEQIAKEEEKFNNTLEKGLKEFAKLGKDKKISGQEIFKLFTTYGFPYEMTVELALENGLEVDMEAYEKEFIKHQELSRTASAGKFKGGLADQSVETTRLHTAAHLMLAALRQVLGDHVNQKGSNITADRLRYDFSHPEKLTDDQKQQVEDLVNEQIGKKAPVTIKEMTVEEAKESGAIGVFGDKYGEKVKVYTMGDFSKEICGGPHVQNTGELGHFRIKKEESSSSGVRRIKAVLE</sequence>
<dbReference type="PROSITE" id="PS50860">
    <property type="entry name" value="AA_TRNA_LIGASE_II_ALA"/>
    <property type="match status" value="1"/>
</dbReference>
<dbReference type="InterPro" id="IPR045864">
    <property type="entry name" value="aa-tRNA-synth_II/BPL/LPL"/>
</dbReference>
<dbReference type="SUPFAM" id="SSF55186">
    <property type="entry name" value="ThrRS/AlaRS common domain"/>
    <property type="match status" value="1"/>
</dbReference>
<dbReference type="EC" id="6.1.1.7" evidence="11"/>
<comment type="cofactor">
    <cofactor evidence="11">
        <name>Zn(2+)</name>
        <dbReference type="ChEBI" id="CHEBI:29105"/>
    </cofactor>
    <text evidence="11">Binds 1 zinc ion per subunit.</text>
</comment>
<dbReference type="GO" id="GO:0005524">
    <property type="term" value="F:ATP binding"/>
    <property type="evidence" value="ECO:0007669"/>
    <property type="project" value="UniProtKB-UniRule"/>
</dbReference>
<dbReference type="SMART" id="SM00863">
    <property type="entry name" value="tRNA_SAD"/>
    <property type="match status" value="1"/>
</dbReference>
<dbReference type="GO" id="GO:0005737">
    <property type="term" value="C:cytoplasm"/>
    <property type="evidence" value="ECO:0007669"/>
    <property type="project" value="UniProtKB-SubCell"/>
</dbReference>
<gene>
    <name evidence="11" type="primary">alaS</name>
    <name evidence="13" type="ORF">COT80_04195</name>
</gene>
<name>A0A2H0W5M5_9BACT</name>
<evidence type="ECO:0000256" key="9">
    <source>
        <dbReference type="ARBA" id="ARBA00022917"/>
    </source>
</evidence>
<keyword evidence="10 11" id="KW-0030">Aminoacyl-tRNA synthetase</keyword>
<dbReference type="PANTHER" id="PTHR11777:SF9">
    <property type="entry name" value="ALANINE--TRNA LIGASE, CYTOPLASMIC"/>
    <property type="match status" value="1"/>
</dbReference>
<evidence type="ECO:0000256" key="6">
    <source>
        <dbReference type="ARBA" id="ARBA00022833"/>
    </source>
</evidence>
<evidence type="ECO:0000313" key="14">
    <source>
        <dbReference type="Proteomes" id="UP000229056"/>
    </source>
</evidence>
<dbReference type="NCBIfam" id="TIGR00344">
    <property type="entry name" value="alaS"/>
    <property type="match status" value="1"/>
</dbReference>
<dbReference type="GO" id="GO:0002161">
    <property type="term" value="F:aminoacyl-tRNA deacylase activity"/>
    <property type="evidence" value="ECO:0007669"/>
    <property type="project" value="TreeGrafter"/>
</dbReference>
<dbReference type="GO" id="GO:0004813">
    <property type="term" value="F:alanine-tRNA ligase activity"/>
    <property type="evidence" value="ECO:0007669"/>
    <property type="project" value="UniProtKB-UniRule"/>
</dbReference>
<dbReference type="Proteomes" id="UP000229056">
    <property type="component" value="Unassembled WGS sequence"/>
</dbReference>
<keyword evidence="6 11" id="KW-0862">Zinc</keyword>
<evidence type="ECO:0000256" key="7">
    <source>
        <dbReference type="ARBA" id="ARBA00022840"/>
    </source>
</evidence>
<comment type="subcellular location">
    <subcellularLocation>
        <location evidence="11">Cytoplasm</location>
    </subcellularLocation>
</comment>
<dbReference type="Gene3D" id="3.30.930.10">
    <property type="entry name" value="Bira Bifunctional Protein, Domain 2"/>
    <property type="match status" value="1"/>
</dbReference>
<comment type="similarity">
    <text evidence="1 11">Belongs to the class-II aminoacyl-tRNA synthetase family.</text>
</comment>
<dbReference type="NCBIfam" id="NF002436">
    <property type="entry name" value="PRK01584.1"/>
    <property type="match status" value="1"/>
</dbReference>
<dbReference type="InterPro" id="IPR018163">
    <property type="entry name" value="Thr/Ala-tRNA-synth_IIc_edit"/>
</dbReference>
<keyword evidence="4 11" id="KW-0479">Metal-binding</keyword>
<dbReference type="InterPro" id="IPR012947">
    <property type="entry name" value="tRNA_SAD"/>
</dbReference>
<keyword evidence="3 11" id="KW-0436">Ligase</keyword>
<dbReference type="Pfam" id="PF07973">
    <property type="entry name" value="tRNA_SAD"/>
    <property type="match status" value="1"/>
</dbReference>
<comment type="function">
    <text evidence="11">Catalyzes the attachment of alanine to tRNA(Ala) in a two-step reaction: alanine is first activated by ATP to form Ala-AMP and then transferred to the acceptor end of tRNA(Ala). Also edits incorrectly charged Ser-tRNA(Ala) and Gly-tRNA(Ala) via its editing domain.</text>
</comment>
<proteinExistence type="inferred from homology"/>
<dbReference type="AlphaFoldDB" id="A0A2H0W5M5"/>
<evidence type="ECO:0000259" key="12">
    <source>
        <dbReference type="PROSITE" id="PS50860"/>
    </source>
</evidence>
<feature type="domain" description="Alanyl-transfer RNA synthetases family profile" evidence="12">
    <location>
        <begin position="1"/>
        <end position="598"/>
    </location>
</feature>
<evidence type="ECO:0000256" key="5">
    <source>
        <dbReference type="ARBA" id="ARBA00022741"/>
    </source>
</evidence>
<dbReference type="CDD" id="cd00673">
    <property type="entry name" value="AlaRS_core"/>
    <property type="match status" value="1"/>
</dbReference>
<protein>
    <recommendedName>
        <fullName evidence="11">Alanine--tRNA ligase</fullName>
        <ecNumber evidence="11">6.1.1.7</ecNumber>
    </recommendedName>
    <alternativeName>
        <fullName evidence="11">Alanyl-tRNA synthetase</fullName>
        <shortName evidence="11">AlaRS</shortName>
    </alternativeName>
</protein>
<organism evidence="13 14">
    <name type="scientific">Candidatus Buchananbacteria bacterium CG10_big_fil_rev_8_21_14_0_10_33_19</name>
    <dbReference type="NCBI Taxonomy" id="1974525"/>
    <lineage>
        <taxon>Bacteria</taxon>
        <taxon>Candidatus Buchananiibacteriota</taxon>
    </lineage>
</organism>
<dbReference type="GO" id="GO:0006419">
    <property type="term" value="P:alanyl-tRNA aminoacylation"/>
    <property type="evidence" value="ECO:0007669"/>
    <property type="project" value="UniProtKB-UniRule"/>
</dbReference>
<keyword evidence="5 11" id="KW-0547">Nucleotide-binding</keyword>
<keyword evidence="7 11" id="KW-0067">ATP-binding</keyword>
<dbReference type="Gene3D" id="3.30.980.10">
    <property type="entry name" value="Threonyl-trna Synthetase, Chain A, domain 2"/>
    <property type="match status" value="1"/>
</dbReference>
<dbReference type="FunFam" id="3.30.54.20:FF:000001">
    <property type="entry name" value="Alanine--tRNA ligase"/>
    <property type="match status" value="1"/>
</dbReference>
<dbReference type="Pfam" id="PF01411">
    <property type="entry name" value="tRNA-synt_2c"/>
    <property type="match status" value="1"/>
</dbReference>
<dbReference type="SUPFAM" id="SSF55681">
    <property type="entry name" value="Class II aaRS and biotin synthetases"/>
    <property type="match status" value="1"/>
</dbReference>
<evidence type="ECO:0000256" key="10">
    <source>
        <dbReference type="ARBA" id="ARBA00023146"/>
    </source>
</evidence>
<evidence type="ECO:0000256" key="8">
    <source>
        <dbReference type="ARBA" id="ARBA00022884"/>
    </source>
</evidence>
<reference evidence="14" key="1">
    <citation type="submission" date="2017-09" db="EMBL/GenBank/DDBJ databases">
        <title>Depth-based differentiation of microbial function through sediment-hosted aquifers and enrichment of novel symbionts in the deep terrestrial subsurface.</title>
        <authorList>
            <person name="Probst A.J."/>
            <person name="Ladd B."/>
            <person name="Jarett J.K."/>
            <person name="Geller-Mcgrath D.E."/>
            <person name="Sieber C.M.K."/>
            <person name="Emerson J.B."/>
            <person name="Anantharaman K."/>
            <person name="Thomas B.C."/>
            <person name="Malmstrom R."/>
            <person name="Stieglmeier M."/>
            <person name="Klingl A."/>
            <person name="Woyke T."/>
            <person name="Ryan C.M."/>
            <person name="Banfield J.F."/>
        </authorList>
    </citation>
    <scope>NUCLEOTIDE SEQUENCE [LARGE SCALE GENOMIC DNA]</scope>
</reference>
<keyword evidence="11" id="KW-0963">Cytoplasm</keyword>
<dbReference type="InterPro" id="IPR018165">
    <property type="entry name" value="Ala-tRNA-synth_IIc_core"/>
</dbReference>
<keyword evidence="8 11" id="KW-0694">RNA-binding</keyword>
<keyword evidence="9 11" id="KW-0648">Protein biosynthesis</keyword>
<dbReference type="InterPro" id="IPR050058">
    <property type="entry name" value="Ala-tRNA_ligase"/>
</dbReference>
<evidence type="ECO:0000256" key="1">
    <source>
        <dbReference type="ARBA" id="ARBA00008226"/>
    </source>
</evidence>
<evidence type="ECO:0000256" key="4">
    <source>
        <dbReference type="ARBA" id="ARBA00022723"/>
    </source>
</evidence>
<dbReference type="SUPFAM" id="SSF101353">
    <property type="entry name" value="Putative anticodon-binding domain of alanyl-tRNA synthetase (AlaRS)"/>
    <property type="match status" value="1"/>
</dbReference>
<comment type="caution">
    <text evidence="13">The sequence shown here is derived from an EMBL/GenBank/DDBJ whole genome shotgun (WGS) entry which is preliminary data.</text>
</comment>
<comment type="domain">
    <text evidence="11">Consists of three domains; the N-terminal catalytic domain, the editing domain and the C-terminal C-Ala domain. The editing domain removes incorrectly charged amino acids, while the C-Ala domain, along with tRNA(Ala), serves as a bridge to cooperatively bring together the editing and aminoacylation centers thus stimulating deacylation of misacylated tRNAs.</text>
</comment>
<feature type="binding site" evidence="11">
    <location>
        <position position="462"/>
    </location>
    <ligand>
        <name>Zn(2+)</name>
        <dbReference type="ChEBI" id="CHEBI:29105"/>
    </ligand>
</feature>
<dbReference type="Gene3D" id="3.30.54.20">
    <property type="match status" value="1"/>
</dbReference>
<dbReference type="GO" id="GO:0000049">
    <property type="term" value="F:tRNA binding"/>
    <property type="evidence" value="ECO:0007669"/>
    <property type="project" value="UniProtKB-KW"/>
</dbReference>
<dbReference type="InterPro" id="IPR018162">
    <property type="entry name" value="Ala-tRNA-ligase_IIc_anticod-bd"/>
</dbReference>
<evidence type="ECO:0000256" key="2">
    <source>
        <dbReference type="ARBA" id="ARBA00022555"/>
    </source>
</evidence>
<evidence type="ECO:0000256" key="11">
    <source>
        <dbReference type="HAMAP-Rule" id="MF_00036"/>
    </source>
</evidence>
<feature type="binding site" evidence="11">
    <location>
        <position position="568"/>
    </location>
    <ligand>
        <name>Zn(2+)</name>
        <dbReference type="ChEBI" id="CHEBI:29105"/>
    </ligand>
</feature>
<feature type="binding site" evidence="11">
    <location>
        <position position="564"/>
    </location>
    <ligand>
        <name>Zn(2+)</name>
        <dbReference type="ChEBI" id="CHEBI:29105"/>
    </ligand>
</feature>
<dbReference type="InterPro" id="IPR002318">
    <property type="entry name" value="Ala-tRNA-lgiase_IIc"/>
</dbReference>
<dbReference type="PANTHER" id="PTHR11777">
    <property type="entry name" value="ALANYL-TRNA SYNTHETASE"/>
    <property type="match status" value="1"/>
</dbReference>
<comment type="catalytic activity">
    <reaction evidence="11">
        <text>tRNA(Ala) + L-alanine + ATP = L-alanyl-tRNA(Ala) + AMP + diphosphate</text>
        <dbReference type="Rhea" id="RHEA:12540"/>
        <dbReference type="Rhea" id="RHEA-COMP:9657"/>
        <dbReference type="Rhea" id="RHEA-COMP:9923"/>
        <dbReference type="ChEBI" id="CHEBI:30616"/>
        <dbReference type="ChEBI" id="CHEBI:33019"/>
        <dbReference type="ChEBI" id="CHEBI:57972"/>
        <dbReference type="ChEBI" id="CHEBI:78442"/>
        <dbReference type="ChEBI" id="CHEBI:78497"/>
        <dbReference type="ChEBI" id="CHEBI:456215"/>
        <dbReference type="EC" id="6.1.1.7"/>
    </reaction>
</comment>
<evidence type="ECO:0000256" key="3">
    <source>
        <dbReference type="ARBA" id="ARBA00022598"/>
    </source>
</evidence>
<feature type="binding site" evidence="11">
    <location>
        <position position="466"/>
    </location>
    <ligand>
        <name>Zn(2+)</name>
        <dbReference type="ChEBI" id="CHEBI:29105"/>
    </ligand>
</feature>
<dbReference type="EMBL" id="PEZY01000012">
    <property type="protein sequence ID" value="PIS05940.1"/>
    <property type="molecule type" value="Genomic_DNA"/>
</dbReference>
<dbReference type="GO" id="GO:0008270">
    <property type="term" value="F:zinc ion binding"/>
    <property type="evidence" value="ECO:0007669"/>
    <property type="project" value="UniProtKB-UniRule"/>
</dbReference>
<dbReference type="FunFam" id="3.30.980.10:FF:000004">
    <property type="entry name" value="Alanine--tRNA ligase, cytoplasmic"/>
    <property type="match status" value="1"/>
</dbReference>